<dbReference type="VEuPathDB" id="FungiDB:FUN_012855"/>
<dbReference type="EMBL" id="LLXJ01003472">
    <property type="protein sequence ID" value="PKB97033.1"/>
    <property type="molecule type" value="Genomic_DNA"/>
</dbReference>
<organism evidence="1 2">
    <name type="scientific">Rhizophagus irregularis</name>
    <dbReference type="NCBI Taxonomy" id="588596"/>
    <lineage>
        <taxon>Eukaryota</taxon>
        <taxon>Fungi</taxon>
        <taxon>Fungi incertae sedis</taxon>
        <taxon>Mucoromycota</taxon>
        <taxon>Glomeromycotina</taxon>
        <taxon>Glomeromycetes</taxon>
        <taxon>Glomerales</taxon>
        <taxon>Glomeraceae</taxon>
        <taxon>Rhizophagus</taxon>
    </lineage>
</organism>
<reference evidence="1 2" key="2">
    <citation type="submission" date="2017-09" db="EMBL/GenBank/DDBJ databases">
        <title>Extensive intraspecific genome diversity in a model arbuscular mycorrhizal fungus.</title>
        <authorList>
            <person name="Chen E.C."/>
            <person name="Morin E."/>
            <person name="Beaudet D."/>
            <person name="Noel J."/>
            <person name="Ndikumana S."/>
            <person name="Charron P."/>
            <person name="St-Onge C."/>
            <person name="Giorgi J."/>
            <person name="Grigoriev I.V."/>
            <person name="Roux C."/>
            <person name="Martin F.M."/>
            <person name="Corradi N."/>
        </authorList>
    </citation>
    <scope>NUCLEOTIDE SEQUENCE [LARGE SCALE GENOMIC DNA]</scope>
    <source>
        <strain evidence="1 2">A5</strain>
    </source>
</reference>
<evidence type="ECO:0000313" key="1">
    <source>
        <dbReference type="EMBL" id="PKB97033.1"/>
    </source>
</evidence>
<evidence type="ECO:0000313" key="2">
    <source>
        <dbReference type="Proteomes" id="UP000232722"/>
    </source>
</evidence>
<dbReference type="Proteomes" id="UP000232722">
    <property type="component" value="Unassembled WGS sequence"/>
</dbReference>
<accession>A0A2N0NR34</accession>
<name>A0A2N0NR34_9GLOM</name>
<protein>
    <submittedName>
        <fullName evidence="1">Uncharacterized protein</fullName>
    </submittedName>
</protein>
<proteinExistence type="predicted"/>
<comment type="caution">
    <text evidence="1">The sequence shown here is derived from an EMBL/GenBank/DDBJ whole genome shotgun (WGS) entry which is preliminary data.</text>
</comment>
<gene>
    <name evidence="1" type="ORF">RhiirA5_433844</name>
</gene>
<dbReference type="AlphaFoldDB" id="A0A2N0NR34"/>
<reference evidence="1 2" key="1">
    <citation type="submission" date="2016-04" db="EMBL/GenBank/DDBJ databases">
        <title>Genome analyses suggest a sexual origin of heterokaryosis in a supposedly ancient asexual fungus.</title>
        <authorList>
            <person name="Ropars J."/>
            <person name="Sedzielewska K."/>
            <person name="Noel J."/>
            <person name="Charron P."/>
            <person name="Farinelli L."/>
            <person name="Marton T."/>
            <person name="Kruger M."/>
            <person name="Pelin A."/>
            <person name="Brachmann A."/>
            <person name="Corradi N."/>
        </authorList>
    </citation>
    <scope>NUCLEOTIDE SEQUENCE [LARGE SCALE GENOMIC DNA]</scope>
    <source>
        <strain evidence="1 2">A5</strain>
    </source>
</reference>
<sequence length="131" mass="15671">MKIRIIETGHKWKGSNRTKYLKDSLKLNKMLKNMIMNLIFENNCNIFKQFQVIGILNGGNQLQMIIMDTPRGYIFYVRYKKFYEVSGHLLKIQPLDFIIKKKNRAKAIIVKILDLINNYRLNNWMLCSRKK</sequence>